<evidence type="ECO:0000313" key="2">
    <source>
        <dbReference type="Proteomes" id="UP001491310"/>
    </source>
</evidence>
<dbReference type="EMBL" id="JALJOT010000008">
    <property type="protein sequence ID" value="KAK9908212.1"/>
    <property type="molecule type" value="Genomic_DNA"/>
</dbReference>
<reference evidence="1 2" key="1">
    <citation type="journal article" date="2024" name="Nat. Commun.">
        <title>Phylogenomics reveals the evolutionary origins of lichenization in chlorophyte algae.</title>
        <authorList>
            <person name="Puginier C."/>
            <person name="Libourel C."/>
            <person name="Otte J."/>
            <person name="Skaloud P."/>
            <person name="Haon M."/>
            <person name="Grisel S."/>
            <person name="Petersen M."/>
            <person name="Berrin J.G."/>
            <person name="Delaux P.M."/>
            <person name="Dal Grande F."/>
            <person name="Keller J."/>
        </authorList>
    </citation>
    <scope>NUCLEOTIDE SEQUENCE [LARGE SCALE GENOMIC DNA]</scope>
    <source>
        <strain evidence="1 2">SAG 216-7</strain>
    </source>
</reference>
<dbReference type="Proteomes" id="UP001491310">
    <property type="component" value="Unassembled WGS sequence"/>
</dbReference>
<evidence type="ECO:0000313" key="1">
    <source>
        <dbReference type="EMBL" id="KAK9908212.1"/>
    </source>
</evidence>
<proteinExistence type="predicted"/>
<comment type="caution">
    <text evidence="1">The sequence shown here is derived from an EMBL/GenBank/DDBJ whole genome shotgun (WGS) entry which is preliminary data.</text>
</comment>
<organism evidence="1 2">
    <name type="scientific">Coccomyxa subellipsoidea</name>
    <dbReference type="NCBI Taxonomy" id="248742"/>
    <lineage>
        <taxon>Eukaryota</taxon>
        <taxon>Viridiplantae</taxon>
        <taxon>Chlorophyta</taxon>
        <taxon>core chlorophytes</taxon>
        <taxon>Trebouxiophyceae</taxon>
        <taxon>Trebouxiophyceae incertae sedis</taxon>
        <taxon>Coccomyxaceae</taxon>
        <taxon>Coccomyxa</taxon>
    </lineage>
</organism>
<keyword evidence="2" id="KW-1185">Reference proteome</keyword>
<protein>
    <recommendedName>
        <fullName evidence="3">Secreted protein</fullName>
    </recommendedName>
</protein>
<gene>
    <name evidence="1" type="ORF">WJX75_004308</name>
</gene>
<sequence length="313" mass="33861">MASRVGFIRGAVAAGAAGAGIGVPTVAHSRAQTQNRSGLLNASKGDKDASLSVKQGLDGGHITNRFAEEVDHEWLVTDVHNNHVMFGPEEISEVVNTVMGMPAREAPRMLVGSDVAIHEVGDDLSDSDESNATDANDYMHAAGLQVARANNERDNMVNALNNMLNRPDVQKVVLHALLEDPAVQALVNDRNRVAGDSFLPQAARAGMEARWEEVTSEGEDPEHEGNSIKYIAERVAANIVNLGQHIRDSAAHLLVNLGYQIHQLLGRPFKQNPEAKSAEQSNEKAPQEWLPKVLMTVGCAVITLLLFKRLRIA</sequence>
<accession>A0ABR2YMG9</accession>
<evidence type="ECO:0008006" key="3">
    <source>
        <dbReference type="Google" id="ProtNLM"/>
    </source>
</evidence>
<name>A0ABR2YMG9_9CHLO</name>